<dbReference type="PANTHER" id="PTHR30231">
    <property type="entry name" value="DNA POLYMERASE III SUBUNIT EPSILON"/>
    <property type="match status" value="1"/>
</dbReference>
<dbReference type="RefSeq" id="WP_016708534.1">
    <property type="nucleotide sequence ID" value="NZ_JAVIFY010000006.1"/>
</dbReference>
<dbReference type="PANTHER" id="PTHR30231:SF4">
    <property type="entry name" value="PROTEIN NEN2"/>
    <property type="match status" value="1"/>
</dbReference>
<dbReference type="EMBL" id="JAVIFY010000006">
    <property type="protein sequence ID" value="MDQ9091970.1"/>
    <property type="molecule type" value="Genomic_DNA"/>
</dbReference>
<dbReference type="CDD" id="cd06127">
    <property type="entry name" value="DEDDh"/>
    <property type="match status" value="1"/>
</dbReference>
<proteinExistence type="predicted"/>
<keyword evidence="3 5" id="KW-0269">Exonuclease</keyword>
<dbReference type="InterPro" id="IPR036397">
    <property type="entry name" value="RNaseH_sf"/>
</dbReference>
<evidence type="ECO:0000256" key="3">
    <source>
        <dbReference type="ARBA" id="ARBA00022839"/>
    </source>
</evidence>
<dbReference type="InterPro" id="IPR012337">
    <property type="entry name" value="RNaseH-like_sf"/>
</dbReference>
<evidence type="ECO:0000256" key="1">
    <source>
        <dbReference type="ARBA" id="ARBA00022722"/>
    </source>
</evidence>
<evidence type="ECO:0000313" key="5">
    <source>
        <dbReference type="EMBL" id="MDQ9091970.1"/>
    </source>
</evidence>
<reference evidence="5 6" key="1">
    <citation type="submission" date="2023-08" db="EMBL/GenBank/DDBJ databases">
        <title>Pseudoalteromonas haloplanktis LL1 genome.</title>
        <authorList>
            <person name="Wu S."/>
        </authorList>
    </citation>
    <scope>NUCLEOTIDE SEQUENCE [LARGE SCALE GENOMIC DNA]</scope>
    <source>
        <strain evidence="5 6">LL1</strain>
    </source>
</reference>
<evidence type="ECO:0000313" key="6">
    <source>
        <dbReference type="Proteomes" id="UP001226574"/>
    </source>
</evidence>
<dbReference type="Proteomes" id="UP001226574">
    <property type="component" value="Unassembled WGS sequence"/>
</dbReference>
<evidence type="ECO:0000259" key="4">
    <source>
        <dbReference type="SMART" id="SM00479"/>
    </source>
</evidence>
<evidence type="ECO:0000256" key="2">
    <source>
        <dbReference type="ARBA" id="ARBA00022801"/>
    </source>
</evidence>
<dbReference type="Gene3D" id="3.30.420.10">
    <property type="entry name" value="Ribonuclease H-like superfamily/Ribonuclease H"/>
    <property type="match status" value="1"/>
</dbReference>
<dbReference type="GO" id="GO:0004527">
    <property type="term" value="F:exonuclease activity"/>
    <property type="evidence" value="ECO:0007669"/>
    <property type="project" value="UniProtKB-KW"/>
</dbReference>
<dbReference type="Pfam" id="PF00929">
    <property type="entry name" value="RNase_T"/>
    <property type="match status" value="1"/>
</dbReference>
<keyword evidence="1" id="KW-0540">Nuclease</keyword>
<protein>
    <submittedName>
        <fullName evidence="5">3'-5' exonuclease</fullName>
    </submittedName>
</protein>
<dbReference type="SUPFAM" id="SSF53098">
    <property type="entry name" value="Ribonuclease H-like"/>
    <property type="match status" value="1"/>
</dbReference>
<dbReference type="SMART" id="SM00479">
    <property type="entry name" value="EXOIII"/>
    <property type="match status" value="1"/>
</dbReference>
<comment type="caution">
    <text evidence="5">The sequence shown here is derived from an EMBL/GenBank/DDBJ whole genome shotgun (WGS) entry which is preliminary data.</text>
</comment>
<gene>
    <name evidence="5" type="ORF">RC083_10250</name>
</gene>
<keyword evidence="2" id="KW-0378">Hydrolase</keyword>
<accession>A0ABU1BC92</accession>
<dbReference type="InterPro" id="IPR013520">
    <property type="entry name" value="Ribonucl_H"/>
</dbReference>
<name>A0ABU1BC92_PSEHA</name>
<keyword evidence="6" id="KW-1185">Reference proteome</keyword>
<feature type="domain" description="Exonuclease" evidence="4">
    <location>
        <begin position="24"/>
        <end position="197"/>
    </location>
</feature>
<sequence>MVKRWLNRYFARKQLLGENALTQRYLVIDLELTGLDPKQHEIVSIAWVLIDNQCIKLSQAQHAINKDVRHLEQSPVYHGIAQQDVATGQNLTAILAALSSHFADAILVFHNATLDWGFLKQAFQAKGVAAHPKLILDTFHIEKKRLHQQGHEIGLDDLTLSACRARYGLPHYGCHHALTDAMATAELLLAQCHQISRGQQLKLAALL</sequence>
<organism evidence="5 6">
    <name type="scientific">Pseudoalteromonas haloplanktis</name>
    <name type="common">Alteromonas haloplanktis</name>
    <dbReference type="NCBI Taxonomy" id="228"/>
    <lineage>
        <taxon>Bacteria</taxon>
        <taxon>Pseudomonadati</taxon>
        <taxon>Pseudomonadota</taxon>
        <taxon>Gammaproteobacteria</taxon>
        <taxon>Alteromonadales</taxon>
        <taxon>Pseudoalteromonadaceae</taxon>
        <taxon>Pseudoalteromonas</taxon>
    </lineage>
</organism>